<dbReference type="InterPro" id="IPR050300">
    <property type="entry name" value="GDXG_lipolytic_enzyme"/>
</dbReference>
<keyword evidence="4" id="KW-1185">Reference proteome</keyword>
<evidence type="ECO:0000313" key="3">
    <source>
        <dbReference type="EMBL" id="EKD16404.1"/>
    </source>
</evidence>
<dbReference type="GeneID" id="18761633"/>
<dbReference type="EMBL" id="JH921439">
    <property type="protein sequence ID" value="EKD16404.1"/>
    <property type="molecule type" value="Genomic_DNA"/>
</dbReference>
<evidence type="ECO:0000259" key="2">
    <source>
        <dbReference type="Pfam" id="PF20434"/>
    </source>
</evidence>
<dbReference type="HOGENOM" id="CLU_068093_0_0_1"/>
<dbReference type="Gene3D" id="3.40.50.1820">
    <property type="entry name" value="alpha/beta hydrolase"/>
    <property type="match status" value="1"/>
</dbReference>
<gene>
    <name evidence="3" type="ORF">MBM_05698</name>
</gene>
<dbReference type="GO" id="GO:0016787">
    <property type="term" value="F:hydrolase activity"/>
    <property type="evidence" value="ECO:0007669"/>
    <property type="project" value="UniProtKB-KW"/>
</dbReference>
<dbReference type="Proteomes" id="UP000006753">
    <property type="component" value="Unassembled WGS sequence"/>
</dbReference>
<dbReference type="OMA" id="MFLARLY"/>
<evidence type="ECO:0000313" key="4">
    <source>
        <dbReference type="Proteomes" id="UP000006753"/>
    </source>
</evidence>
<dbReference type="OrthoDB" id="19653at2759"/>
<protein>
    <submittedName>
        <fullName evidence="3">Polyketide synthase</fullName>
    </submittedName>
</protein>
<proteinExistence type="predicted"/>
<dbReference type="SUPFAM" id="SSF53474">
    <property type="entry name" value="alpha/beta-Hydrolases"/>
    <property type="match status" value="1"/>
</dbReference>
<dbReference type="InParanoid" id="K1XUJ4"/>
<dbReference type="Pfam" id="PF20434">
    <property type="entry name" value="BD-FAE"/>
    <property type="match status" value="1"/>
</dbReference>
<sequence>MAISSPDTRPPPLPIDKTCTYKTVGETCIPIDLYFPPASNVDAITTDGGQAARHPIMLFIHGGGWIGANKSDYSRPLFVEFLTHGFVVAAMDYRLRPETDLDGQLADVRDVEYWLRESLALETRAHGVEVDGEKIVVVGCSAGAHLALLTPQLWTAKPNAIFSMYGPTNLHHLPYLHRFAHLNISNWPCTPEVLAAGTRYDAPPTEIPIPTPGLPGDDYILPRSLLAIHLFSRGLIADFLVKGLVRDADGTLGLPEKGSASKEEIEAISPLHLAKHLTYPPVYQLLGTADDVFDTSHAHLFHAALDAQAIPIATTLVPNVKHAFDSTAPVGGHIHCAYFMPAVEWLAAFV</sequence>
<reference evidence="3 4" key="1">
    <citation type="journal article" date="2012" name="BMC Genomics">
        <title>Sequencing the genome of Marssonina brunnea reveals fungus-poplar co-evolution.</title>
        <authorList>
            <person name="Zhu S."/>
            <person name="Cao Y.-Z."/>
            <person name="Jiang C."/>
            <person name="Tan B.-Y."/>
            <person name="Wang Z."/>
            <person name="Feng S."/>
            <person name="Zhang L."/>
            <person name="Su X.-H."/>
            <person name="Brejova B."/>
            <person name="Vinar T."/>
            <person name="Xu M."/>
            <person name="Wang M.-X."/>
            <person name="Zhang S.-G."/>
            <person name="Huang M.-R."/>
            <person name="Wu R."/>
            <person name="Zhou Y."/>
        </authorList>
    </citation>
    <scope>NUCLEOTIDE SEQUENCE [LARGE SCALE GENOMIC DNA]</scope>
    <source>
        <strain evidence="3 4">MB_m1</strain>
    </source>
</reference>
<dbReference type="RefSeq" id="XP_007293587.1">
    <property type="nucleotide sequence ID" value="XM_007293525.1"/>
</dbReference>
<keyword evidence="1" id="KW-0378">Hydrolase</keyword>
<dbReference type="InterPro" id="IPR029058">
    <property type="entry name" value="AB_hydrolase_fold"/>
</dbReference>
<dbReference type="AlphaFoldDB" id="K1XUJ4"/>
<name>K1XUJ4_MARBU</name>
<organism evidence="3 4">
    <name type="scientific">Marssonina brunnea f. sp. multigermtubi (strain MB_m1)</name>
    <name type="common">Marssonina leaf spot fungus</name>
    <dbReference type="NCBI Taxonomy" id="1072389"/>
    <lineage>
        <taxon>Eukaryota</taxon>
        <taxon>Fungi</taxon>
        <taxon>Dikarya</taxon>
        <taxon>Ascomycota</taxon>
        <taxon>Pezizomycotina</taxon>
        <taxon>Leotiomycetes</taxon>
        <taxon>Helotiales</taxon>
        <taxon>Drepanopezizaceae</taxon>
        <taxon>Drepanopeziza</taxon>
    </lineage>
</organism>
<feature type="domain" description="BD-FAE-like" evidence="2">
    <location>
        <begin position="50"/>
        <end position="151"/>
    </location>
</feature>
<dbReference type="KEGG" id="mbe:MBM_05698"/>
<evidence type="ECO:0000256" key="1">
    <source>
        <dbReference type="ARBA" id="ARBA00022801"/>
    </source>
</evidence>
<dbReference type="InterPro" id="IPR049492">
    <property type="entry name" value="BD-FAE-like_dom"/>
</dbReference>
<accession>K1XUJ4</accession>
<dbReference type="PANTHER" id="PTHR48081">
    <property type="entry name" value="AB HYDROLASE SUPERFAMILY PROTEIN C4A8.06C"/>
    <property type="match status" value="1"/>
</dbReference>